<dbReference type="GO" id="GO:0016052">
    <property type="term" value="P:carbohydrate catabolic process"/>
    <property type="evidence" value="ECO:0007669"/>
    <property type="project" value="InterPro"/>
</dbReference>
<dbReference type="PANTHER" id="PTHR43053:SF3">
    <property type="entry name" value="ALPHA-GALACTOSIDASE C-RELATED"/>
    <property type="match status" value="1"/>
</dbReference>
<comment type="caution">
    <text evidence="3">The sequence shown here is derived from an EMBL/GenBank/DDBJ whole genome shotgun (WGS) entry which is preliminary data.</text>
</comment>
<evidence type="ECO:0000256" key="2">
    <source>
        <dbReference type="ARBA" id="ARBA00023295"/>
    </source>
</evidence>
<dbReference type="Gene3D" id="3.20.20.70">
    <property type="entry name" value="Aldolase class I"/>
    <property type="match status" value="1"/>
</dbReference>
<proteinExistence type="predicted"/>
<dbReference type="CDD" id="cd14791">
    <property type="entry name" value="GH36"/>
    <property type="match status" value="1"/>
</dbReference>
<name>A0A177HYL1_9ACTN</name>
<protein>
    <submittedName>
        <fullName evidence="3">Alpha-galactosidase</fullName>
        <ecNumber evidence="3">3.2.1.22</ecNumber>
    </submittedName>
</protein>
<dbReference type="Gene3D" id="2.70.98.60">
    <property type="entry name" value="alpha-galactosidase from lactobacil brevis"/>
    <property type="match status" value="1"/>
</dbReference>
<keyword evidence="4" id="KW-1185">Reference proteome</keyword>
<dbReference type="PATRIC" id="fig|1716141.3.peg.761"/>
<dbReference type="InterPro" id="IPR013785">
    <property type="entry name" value="Aldolase_TIM"/>
</dbReference>
<dbReference type="InterPro" id="IPR002252">
    <property type="entry name" value="Glyco_hydro_36"/>
</dbReference>
<dbReference type="GO" id="GO:0004557">
    <property type="term" value="F:alpha-galactosidase activity"/>
    <property type="evidence" value="ECO:0007669"/>
    <property type="project" value="UniProtKB-EC"/>
</dbReference>
<dbReference type="InterPro" id="IPR050985">
    <property type="entry name" value="Alpha-glycosidase_related"/>
</dbReference>
<evidence type="ECO:0000313" key="3">
    <source>
        <dbReference type="EMBL" id="OAH15933.1"/>
    </source>
</evidence>
<organism evidence="3 4">
    <name type="scientific">Streptomyces jeddahensis</name>
    <dbReference type="NCBI Taxonomy" id="1716141"/>
    <lineage>
        <taxon>Bacteria</taxon>
        <taxon>Bacillati</taxon>
        <taxon>Actinomycetota</taxon>
        <taxon>Actinomycetes</taxon>
        <taxon>Kitasatosporales</taxon>
        <taxon>Streptomycetaceae</taxon>
        <taxon>Streptomyces</taxon>
    </lineage>
</organism>
<dbReference type="PANTHER" id="PTHR43053">
    <property type="entry name" value="GLYCOSIDASE FAMILY 31"/>
    <property type="match status" value="1"/>
</dbReference>
<gene>
    <name evidence="3" type="primary">rafA_1</name>
    <name evidence="3" type="ORF">STSP_07160</name>
</gene>
<dbReference type="InterPro" id="IPR017853">
    <property type="entry name" value="GH"/>
</dbReference>
<keyword evidence="2 3" id="KW-0326">Glycosidase</keyword>
<dbReference type="PRINTS" id="PR00743">
    <property type="entry name" value="GLHYDRLASE36"/>
</dbReference>
<dbReference type="OrthoDB" id="9758822at2"/>
<accession>A0A177HYL1</accession>
<dbReference type="AlphaFoldDB" id="A0A177HYL1"/>
<sequence length="709" mass="77363">MTGDAPTSPATSPEEKFTWGHAGLEAEFATGPDGALRVTRLARPEESALTTVDSASALPLVEITALGHGNGWSGPRFIDSALGGRLRHRAHRSERDGVWHRLHVELLDETTGLAAEVVYSSPDGIPVIRSEVRLRNEGAEPLVLRSVSSLLLGGLPSPDVLDVHRARNDWLAECRWFTEPLRAHVADIGREFHEHDSRACLAVRSRGSWPTDGHLAMGALSDRTDGRTWLWQIESAVAWRWDTGECGGGTYLALGGPTDAEHQWREHLAQGAEFTTEPAVLALGSGFEDALAALTAYRRAARRPHPDHTTLPVVFNDYMNTLMGDPTTEKLLPLIDAAASVGAEYFCIDSGWYDDDARGWWDSVGEWLPSERRFPDGGITAVLDHIRSRGMVPGLWLEPEVVGVRSPVARSLPDEAFVRQDGMRVTEHGRHQLDLRHPAARAHLDAAVDRIVGEWGVGYLKLDYNITVSPGGPLLGHSRAWLDWLSSLLDRHPGLVIENCASGGMRMDGASLAVTQLQSTSDQQDPLRYPPIAAAAPTVVPPEQGAVWAYPQPEFTDEEIAFTLGGALLGRIHLSGYLNHMSPGQLALVRQALDTYKSLRQDLPRTVPFWPLGLPGWDDAWVALGLQGEDATYVSVWRRGGATGRTLRVPHLADRAVRSEILHTSILHTSSPQATAVWHADRCELAVDLAGDPACLLVRLTEMVPGQAA</sequence>
<keyword evidence="1 3" id="KW-0378">Hydrolase</keyword>
<dbReference type="Pfam" id="PF02065">
    <property type="entry name" value="Melibiase"/>
    <property type="match status" value="1"/>
</dbReference>
<dbReference type="STRING" id="1716141.STSP_07160"/>
<dbReference type="Proteomes" id="UP000077381">
    <property type="component" value="Unassembled WGS sequence"/>
</dbReference>
<evidence type="ECO:0000313" key="4">
    <source>
        <dbReference type="Proteomes" id="UP000077381"/>
    </source>
</evidence>
<evidence type="ECO:0000256" key="1">
    <source>
        <dbReference type="ARBA" id="ARBA00022801"/>
    </source>
</evidence>
<dbReference type="InterPro" id="IPR038417">
    <property type="entry name" value="Alpga-gal_N_sf"/>
</dbReference>
<reference evidence="3 4" key="1">
    <citation type="submission" date="2015-12" db="EMBL/GenBank/DDBJ databases">
        <title>Genome sequence of Streptomyces sp. G25.</title>
        <authorList>
            <person name="Poehlein A."/>
            <person name="Roettig A."/>
            <person name="Hiessl S."/>
            <person name="Hauschild P."/>
            <person name="Schauer J."/>
            <person name="Madkour M.H."/>
            <person name="Al-Ansari A.M."/>
            <person name="Almakishah N.H."/>
            <person name="Steinbuechel A."/>
            <person name="Daniel R."/>
        </authorList>
    </citation>
    <scope>NUCLEOTIDE SEQUENCE [LARGE SCALE GENOMIC DNA]</scope>
    <source>
        <strain evidence="4">G25(2015)</strain>
    </source>
</reference>
<dbReference type="SUPFAM" id="SSF51445">
    <property type="entry name" value="(Trans)glycosidases"/>
    <property type="match status" value="1"/>
</dbReference>
<dbReference type="EMBL" id="LOHS01000030">
    <property type="protein sequence ID" value="OAH15933.1"/>
    <property type="molecule type" value="Genomic_DNA"/>
</dbReference>
<dbReference type="RefSeq" id="WP_067271813.1">
    <property type="nucleotide sequence ID" value="NZ_LOHS01000030.1"/>
</dbReference>
<dbReference type="EC" id="3.2.1.22" evidence="3"/>